<gene>
    <name evidence="2" type="ORF">ACFQZU_16240</name>
</gene>
<accession>A0ABW3BKI4</accession>
<name>A0ABW3BKI4_9ACTN</name>
<feature type="compositionally biased region" description="Pro residues" evidence="1">
    <location>
        <begin position="1"/>
        <end position="14"/>
    </location>
</feature>
<comment type="caution">
    <text evidence="2">The sequence shown here is derived from an EMBL/GenBank/DDBJ whole genome shotgun (WGS) entry which is preliminary data.</text>
</comment>
<dbReference type="Proteomes" id="UP001596956">
    <property type="component" value="Unassembled WGS sequence"/>
</dbReference>
<evidence type="ECO:0000256" key="1">
    <source>
        <dbReference type="SAM" id="MobiDB-lite"/>
    </source>
</evidence>
<organism evidence="2 3">
    <name type="scientific">Streptomonospora algeriensis</name>
    <dbReference type="NCBI Taxonomy" id="995084"/>
    <lineage>
        <taxon>Bacteria</taxon>
        <taxon>Bacillati</taxon>
        <taxon>Actinomycetota</taxon>
        <taxon>Actinomycetes</taxon>
        <taxon>Streptosporangiales</taxon>
        <taxon>Nocardiopsidaceae</taxon>
        <taxon>Streptomonospora</taxon>
    </lineage>
</organism>
<reference evidence="3" key="1">
    <citation type="journal article" date="2019" name="Int. J. Syst. Evol. Microbiol.">
        <title>The Global Catalogue of Microorganisms (GCM) 10K type strain sequencing project: providing services to taxonomists for standard genome sequencing and annotation.</title>
        <authorList>
            <consortium name="The Broad Institute Genomics Platform"/>
            <consortium name="The Broad Institute Genome Sequencing Center for Infectious Disease"/>
            <person name="Wu L."/>
            <person name="Ma J."/>
        </authorList>
    </citation>
    <scope>NUCLEOTIDE SEQUENCE [LARGE SCALE GENOMIC DNA]</scope>
    <source>
        <strain evidence="3">CCUG 63369</strain>
    </source>
</reference>
<feature type="region of interest" description="Disordered" evidence="1">
    <location>
        <begin position="1"/>
        <end position="49"/>
    </location>
</feature>
<evidence type="ECO:0000313" key="3">
    <source>
        <dbReference type="Proteomes" id="UP001596956"/>
    </source>
</evidence>
<dbReference type="EMBL" id="JBHTHR010000624">
    <property type="protein sequence ID" value="MFD0802859.1"/>
    <property type="molecule type" value="Genomic_DNA"/>
</dbReference>
<sequence length="82" mass="8405">MTVTVPPPAPPVVPPFSVAHPSMPVDGCGPPPSSPSSPSSPPPVLPSQTVPLSVKASGALFWPEWVAWNPNETVPPEAIPPL</sequence>
<protein>
    <submittedName>
        <fullName evidence="2">Uncharacterized protein</fullName>
    </submittedName>
</protein>
<keyword evidence="3" id="KW-1185">Reference proteome</keyword>
<feature type="compositionally biased region" description="Pro residues" evidence="1">
    <location>
        <begin position="29"/>
        <end position="45"/>
    </location>
</feature>
<proteinExistence type="predicted"/>
<evidence type="ECO:0000313" key="2">
    <source>
        <dbReference type="EMBL" id="MFD0802859.1"/>
    </source>
</evidence>